<dbReference type="PRINTS" id="PR01100">
    <property type="entry name" value="SHIKIMTKNASE"/>
</dbReference>
<evidence type="ECO:0000256" key="8">
    <source>
        <dbReference type="ARBA" id="ARBA00023002"/>
    </source>
</evidence>
<evidence type="ECO:0000256" key="6">
    <source>
        <dbReference type="ARBA" id="ARBA00022840"/>
    </source>
</evidence>
<evidence type="ECO:0000256" key="5">
    <source>
        <dbReference type="ARBA" id="ARBA00022777"/>
    </source>
</evidence>
<dbReference type="InterPro" id="IPR011342">
    <property type="entry name" value="Shikimate_DH"/>
</dbReference>
<dbReference type="EMBL" id="VCYH01000001">
    <property type="protein sequence ID" value="MDN7023437.1"/>
    <property type="molecule type" value="Genomic_DNA"/>
</dbReference>
<dbReference type="NCBIfam" id="TIGR00507">
    <property type="entry name" value="aroE"/>
    <property type="match status" value="1"/>
</dbReference>
<feature type="binding site" evidence="11">
    <location>
        <position position="278"/>
    </location>
    <ligand>
        <name>shikimate</name>
        <dbReference type="ChEBI" id="CHEBI:36208"/>
    </ligand>
</feature>
<keyword evidence="3" id="KW-0808">Transferase</keyword>
<evidence type="ECO:0000256" key="11">
    <source>
        <dbReference type="HAMAP-Rule" id="MF_00222"/>
    </source>
</evidence>
<comment type="function">
    <text evidence="11">Involved in the biosynthesis of the chorismate, which leads to the biosynthesis of aromatic amino acids. Catalyzes the reversible NADPH linked reduction of 3-dehydroshikimate (DHSA) to yield shikimate (SA).</text>
</comment>
<evidence type="ECO:0000256" key="3">
    <source>
        <dbReference type="ARBA" id="ARBA00022679"/>
    </source>
</evidence>
<dbReference type="InterPro" id="IPR031322">
    <property type="entry name" value="Shikimate/glucono_kinase"/>
</dbReference>
<feature type="domain" description="SDH C-terminal" evidence="14">
    <location>
        <begin position="420"/>
        <end position="447"/>
    </location>
</feature>
<keyword evidence="6" id="KW-0067">ATP-binding</keyword>
<comment type="catalytic activity">
    <reaction evidence="11">
        <text>shikimate + NADP(+) = 3-dehydroshikimate + NADPH + H(+)</text>
        <dbReference type="Rhea" id="RHEA:17737"/>
        <dbReference type="ChEBI" id="CHEBI:15378"/>
        <dbReference type="ChEBI" id="CHEBI:16630"/>
        <dbReference type="ChEBI" id="CHEBI:36208"/>
        <dbReference type="ChEBI" id="CHEBI:57783"/>
        <dbReference type="ChEBI" id="CHEBI:58349"/>
        <dbReference type="EC" id="1.1.1.25"/>
    </reaction>
</comment>
<accession>A0ABT8M674</accession>
<evidence type="ECO:0000313" key="15">
    <source>
        <dbReference type="EMBL" id="MDN7023437.1"/>
    </source>
</evidence>
<evidence type="ECO:0000256" key="4">
    <source>
        <dbReference type="ARBA" id="ARBA00022741"/>
    </source>
</evidence>
<dbReference type="PANTHER" id="PTHR21089">
    <property type="entry name" value="SHIKIMATE DEHYDROGENASE"/>
    <property type="match status" value="1"/>
</dbReference>
<dbReference type="GO" id="GO:0004764">
    <property type="term" value="F:shikimate 3-dehydrogenase (NADP+) activity"/>
    <property type="evidence" value="ECO:0007669"/>
    <property type="project" value="UniProtKB-EC"/>
</dbReference>
<feature type="binding site" evidence="11">
    <location>
        <position position="269"/>
    </location>
    <ligand>
        <name>NADP(+)</name>
        <dbReference type="ChEBI" id="CHEBI:58349"/>
    </ligand>
</feature>
<evidence type="ECO:0000259" key="12">
    <source>
        <dbReference type="Pfam" id="PF01488"/>
    </source>
</evidence>
<dbReference type="InterPro" id="IPR000623">
    <property type="entry name" value="Shikimate_kinase/TSH1"/>
</dbReference>
<keyword evidence="16" id="KW-1185">Reference proteome</keyword>
<comment type="caution">
    <text evidence="15">The sequence shown here is derived from an EMBL/GenBank/DDBJ whole genome shotgun (WGS) entry which is preliminary data.</text>
</comment>
<dbReference type="Gene3D" id="3.40.50.10860">
    <property type="entry name" value="Leucine Dehydrogenase, chain A, domain 1"/>
    <property type="match status" value="1"/>
</dbReference>
<feature type="binding site" evidence="11">
    <location>
        <position position="427"/>
    </location>
    <ligand>
        <name>shikimate</name>
        <dbReference type="ChEBI" id="CHEBI:36208"/>
    </ligand>
</feature>
<dbReference type="InterPro" id="IPR013708">
    <property type="entry name" value="Shikimate_DH-bd_N"/>
</dbReference>
<evidence type="ECO:0000256" key="10">
    <source>
        <dbReference type="ARBA" id="ARBA00048567"/>
    </source>
</evidence>
<evidence type="ECO:0000256" key="7">
    <source>
        <dbReference type="ARBA" id="ARBA00022857"/>
    </source>
</evidence>
<feature type="domain" description="Quinate/shikimate 5-dehydrogenase/glutamyl-tRNA reductase" evidence="12">
    <location>
        <begin position="307"/>
        <end position="352"/>
    </location>
</feature>
<dbReference type="InterPro" id="IPR041121">
    <property type="entry name" value="SDH_C"/>
</dbReference>
<dbReference type="SUPFAM" id="SSF53223">
    <property type="entry name" value="Aminoacid dehydrogenase-like, N-terminal domain"/>
    <property type="match status" value="1"/>
</dbReference>
<keyword evidence="2 11" id="KW-0028">Amino-acid biosynthesis</keyword>
<dbReference type="Pfam" id="PF08501">
    <property type="entry name" value="Shikimate_dh_N"/>
    <property type="match status" value="1"/>
</dbReference>
<comment type="catalytic activity">
    <reaction evidence="10">
        <text>shikimate + ATP = 3-phosphoshikimate + ADP + H(+)</text>
        <dbReference type="Rhea" id="RHEA:13121"/>
        <dbReference type="ChEBI" id="CHEBI:15378"/>
        <dbReference type="ChEBI" id="CHEBI:30616"/>
        <dbReference type="ChEBI" id="CHEBI:36208"/>
        <dbReference type="ChEBI" id="CHEBI:145989"/>
        <dbReference type="ChEBI" id="CHEBI:456216"/>
        <dbReference type="EC" id="2.7.1.71"/>
    </reaction>
</comment>
<dbReference type="SUPFAM" id="SSF51735">
    <property type="entry name" value="NAD(P)-binding Rossmann-fold domains"/>
    <property type="match status" value="1"/>
</dbReference>
<dbReference type="Pfam" id="PF18317">
    <property type="entry name" value="SDH_C"/>
    <property type="match status" value="1"/>
</dbReference>
<feature type="active site" description="Proton acceptor" evidence="11">
    <location>
        <position position="257"/>
    </location>
</feature>
<keyword evidence="9 11" id="KW-0057">Aromatic amino acid biosynthesis</keyword>
<dbReference type="CDD" id="cd01065">
    <property type="entry name" value="NAD_bind_Shikimate_DH"/>
    <property type="match status" value="1"/>
</dbReference>
<keyword evidence="7 11" id="KW-0521">NADP</keyword>
<feature type="binding site" evidence="11">
    <location>
        <position position="253"/>
    </location>
    <ligand>
        <name>shikimate</name>
        <dbReference type="ChEBI" id="CHEBI:36208"/>
    </ligand>
</feature>
<dbReference type="Gene3D" id="3.40.50.720">
    <property type="entry name" value="NAD(P)-binding Rossmann-like Domain"/>
    <property type="match status" value="1"/>
</dbReference>
<dbReference type="HAMAP" id="MF_00222">
    <property type="entry name" value="Shikimate_DH_AroE"/>
    <property type="match status" value="1"/>
</dbReference>
<evidence type="ECO:0000256" key="2">
    <source>
        <dbReference type="ARBA" id="ARBA00022605"/>
    </source>
</evidence>
<keyword evidence="8 11" id="KW-0560">Oxidoreductase</keyword>
<keyword evidence="5" id="KW-0418">Kinase</keyword>
<dbReference type="Gene3D" id="3.40.50.300">
    <property type="entry name" value="P-loop containing nucleotide triphosphate hydrolases"/>
    <property type="match status" value="1"/>
</dbReference>
<dbReference type="Pfam" id="PF01488">
    <property type="entry name" value="Shikimate_DH"/>
    <property type="match status" value="1"/>
</dbReference>
<comment type="pathway">
    <text evidence="1">Metabolic intermediate biosynthesis; chorismate biosynthesis; chorismate from D-erythrose 4-phosphate and phosphoenolpyruvate: step 5/7.</text>
</comment>
<comment type="pathway">
    <text evidence="11">Metabolic intermediate biosynthesis; chorismate biosynthesis; chorismate from D-erythrose 4-phosphate and phosphoenolpyruvate: step 4/7.</text>
</comment>
<dbReference type="InterPro" id="IPR027417">
    <property type="entry name" value="P-loop_NTPase"/>
</dbReference>
<proteinExistence type="inferred from homology"/>
<name>A0ABT8M674_9EURY</name>
<feature type="binding site" evidence="11">
    <location>
        <position position="397"/>
    </location>
    <ligand>
        <name>NADP(+)</name>
        <dbReference type="ChEBI" id="CHEBI:58349"/>
    </ligand>
</feature>
<comment type="similarity">
    <text evidence="11">Belongs to the shikimate dehydrogenase family.</text>
</comment>
<dbReference type="SUPFAM" id="SSF52540">
    <property type="entry name" value="P-loop containing nucleoside triphosphate hydrolases"/>
    <property type="match status" value="1"/>
</dbReference>
<feature type="binding site" evidence="11">
    <location>
        <position position="420"/>
    </location>
    <ligand>
        <name>NADP(+)</name>
        <dbReference type="ChEBI" id="CHEBI:58349"/>
    </ligand>
</feature>
<evidence type="ECO:0000259" key="13">
    <source>
        <dbReference type="Pfam" id="PF08501"/>
    </source>
</evidence>
<protein>
    <recommendedName>
        <fullName evidence="11">Shikimate dehydrogenase (NADP(+))</fullName>
        <shortName evidence="11">SDH</shortName>
        <ecNumber evidence="11">1.1.1.25</ecNumber>
    </recommendedName>
</protein>
<dbReference type="EC" id="1.1.1.25" evidence="11"/>
<evidence type="ECO:0000313" key="16">
    <source>
        <dbReference type="Proteomes" id="UP001168338"/>
    </source>
</evidence>
<dbReference type="Pfam" id="PF01202">
    <property type="entry name" value="SKI"/>
    <property type="match status" value="1"/>
</dbReference>
<dbReference type="InterPro" id="IPR046346">
    <property type="entry name" value="Aminoacid_DH-like_N_sf"/>
</dbReference>
<dbReference type="InterPro" id="IPR006151">
    <property type="entry name" value="Shikm_DH/Glu-tRNA_Rdtase"/>
</dbReference>
<evidence type="ECO:0000256" key="1">
    <source>
        <dbReference type="ARBA" id="ARBA00004842"/>
    </source>
</evidence>
<sequence>MKVVLTGFRGTGKTTVGRRLAEHLHLPLIDTDACIEEQAGMPIPEIFRSRGEAGFRLLEREVIASLRNEDCVIATGGGAVCDPANVEDLRYNATIVLLTADPGVIEERIRGSDRPALTDLPAAGEIRHLLQVRRQAYRSSADVCIETGNAASPEIAAWIARTLAEGTVSAGNRREAALLAREMGIGDAVAGDPATRLCGIAGNPCAHSKSPGLYKRLFERFGMNYRYTRFEWHDIGTIVRLARLLDVRGMSVTIPFKVDIVPYLDEVSEDAAAIGAVNTVVQCGGVMQGFNTDWLGIRIPLRHRAGGRAVVLGAGGAAAAAVYALQSLDMEVTVLNRTPEKARTLASRYGCAAGGLDAFEGRDVDVVVNTTPVGMEGDARSLLTVEQLEMGMTVYDCVYTPPETPLLREAVRAGCETIAGTEMFVHQAVEQFRLITGIAVEPALVREMME</sequence>
<feature type="binding site" evidence="11">
    <location>
        <begin position="313"/>
        <end position="317"/>
    </location>
    <ligand>
        <name>NADP(+)</name>
        <dbReference type="ChEBI" id="CHEBI:58349"/>
    </ligand>
</feature>
<feature type="binding site" evidence="11">
    <location>
        <begin position="336"/>
        <end position="341"/>
    </location>
    <ligand>
        <name>NADP(+)</name>
        <dbReference type="ChEBI" id="CHEBI:58349"/>
    </ligand>
</feature>
<dbReference type="PROSITE" id="PS01128">
    <property type="entry name" value="SHIKIMATE_KINASE"/>
    <property type="match status" value="1"/>
</dbReference>
<dbReference type="PANTHER" id="PTHR21089:SF1">
    <property type="entry name" value="BIFUNCTIONAL 3-DEHYDROQUINATE DEHYDRATASE_SHIKIMATE DEHYDROGENASE, CHLOROPLASTIC"/>
    <property type="match status" value="1"/>
</dbReference>
<dbReference type="RefSeq" id="WP_301662484.1">
    <property type="nucleotide sequence ID" value="NZ_VCYH01000001.1"/>
</dbReference>
<keyword evidence="4" id="KW-0547">Nucleotide-binding</keyword>
<feature type="binding site" evidence="11">
    <location>
        <position position="293"/>
    </location>
    <ligand>
        <name>shikimate</name>
        <dbReference type="ChEBI" id="CHEBI:36208"/>
    </ligand>
</feature>
<dbReference type="Proteomes" id="UP001168338">
    <property type="component" value="Unassembled WGS sequence"/>
</dbReference>
<dbReference type="CDD" id="cd00464">
    <property type="entry name" value="SK"/>
    <property type="match status" value="1"/>
</dbReference>
<feature type="binding site" evidence="11">
    <location>
        <begin position="208"/>
        <end position="210"/>
    </location>
    <ligand>
        <name>shikimate</name>
        <dbReference type="ChEBI" id="CHEBI:36208"/>
    </ligand>
</feature>
<feature type="domain" description="Shikimate dehydrogenase substrate binding N-terminal" evidence="13">
    <location>
        <begin position="200"/>
        <end position="280"/>
    </location>
</feature>
<dbReference type="InterPro" id="IPR023000">
    <property type="entry name" value="Shikimate_kinase_CS"/>
</dbReference>
<reference evidence="15" key="1">
    <citation type="submission" date="2019-05" db="EMBL/GenBank/DDBJ databases">
        <title>Methanoculleus sp. FWC-SCC1, a methanogenic archaeon isolated from deep marine cold seep.</title>
        <authorList>
            <person name="Chen Y.-W."/>
            <person name="Chen S.-C."/>
            <person name="Teng N.-H."/>
            <person name="Lai M.-C."/>
        </authorList>
    </citation>
    <scope>NUCLEOTIDE SEQUENCE</scope>
    <source>
        <strain evidence="15">FWC-SCC1</strain>
    </source>
</reference>
<dbReference type="InterPro" id="IPR022893">
    <property type="entry name" value="Shikimate_DH_fam"/>
</dbReference>
<comment type="subunit">
    <text evidence="11">Homodimer.</text>
</comment>
<feature type="binding site" evidence="11">
    <location>
        <position position="399"/>
    </location>
    <ligand>
        <name>shikimate</name>
        <dbReference type="ChEBI" id="CHEBI:36208"/>
    </ligand>
</feature>
<dbReference type="HAMAP" id="MF_00109">
    <property type="entry name" value="Shikimate_kinase"/>
    <property type="match status" value="1"/>
</dbReference>
<evidence type="ECO:0000259" key="14">
    <source>
        <dbReference type="Pfam" id="PF18317"/>
    </source>
</evidence>
<organism evidence="15 16">
    <name type="scientific">Methanoculleus frigidifontis</name>
    <dbReference type="NCBI Taxonomy" id="2584085"/>
    <lineage>
        <taxon>Archaea</taxon>
        <taxon>Methanobacteriati</taxon>
        <taxon>Methanobacteriota</taxon>
        <taxon>Stenosarchaea group</taxon>
        <taxon>Methanomicrobia</taxon>
        <taxon>Methanomicrobiales</taxon>
        <taxon>Methanomicrobiaceae</taxon>
        <taxon>Methanoculleus</taxon>
    </lineage>
</organism>
<evidence type="ECO:0000256" key="9">
    <source>
        <dbReference type="ARBA" id="ARBA00023141"/>
    </source>
</evidence>
<gene>
    <name evidence="11 15" type="primary">aroE</name>
    <name evidence="15" type="ORF">FGU65_00725</name>
</gene>
<dbReference type="InterPro" id="IPR036291">
    <property type="entry name" value="NAD(P)-bd_dom_sf"/>
</dbReference>